<dbReference type="GO" id="GO:0046523">
    <property type="term" value="F:S-methyl-5-thioribose-1-phosphate isomerase activity"/>
    <property type="evidence" value="ECO:0007669"/>
    <property type="project" value="UniProtKB-UniRule"/>
</dbReference>
<dbReference type="EC" id="5.3.1.23" evidence="5"/>
<comment type="function">
    <text evidence="4">Catalyzes the interconversion of methylthioribose-1-phosphate (MTR-1-P) into methylthioribulose-1-phosphate (MTRu-1-P). Also catalyzes the interconversion of 5-deoxyribose 1-phosphate and 5-deoxyribulose 1-phosphate. Part of a bifunctional DHAP-shunt salvage pathway for SAM by-products.</text>
</comment>
<dbReference type="PANTHER" id="PTHR43475:SF1">
    <property type="entry name" value="METHYLTHIORIBOSE-1-PHOSPHATE ISOMERASE"/>
    <property type="match status" value="1"/>
</dbReference>
<dbReference type="NCBIfam" id="TIGR00512">
    <property type="entry name" value="salvage_mtnA"/>
    <property type="match status" value="1"/>
</dbReference>
<feature type="binding site" evidence="5">
    <location>
        <position position="86"/>
    </location>
    <ligand>
        <name>substrate</name>
    </ligand>
</feature>
<dbReference type="RefSeq" id="WP_123632383.1">
    <property type="nucleotide sequence ID" value="NZ_AYKH01000044.1"/>
</dbReference>
<dbReference type="InterPro" id="IPR042529">
    <property type="entry name" value="IF_2B-like_C"/>
</dbReference>
<comment type="caution">
    <text evidence="6">The sequence shown here is derived from an EMBL/GenBank/DDBJ whole genome shotgun (WGS) entry which is preliminary data.</text>
</comment>
<dbReference type="GO" id="GO:0019509">
    <property type="term" value="P:L-methionine salvage from methylthioadenosine"/>
    <property type="evidence" value="ECO:0007669"/>
    <property type="project" value="UniProtKB-UniRule"/>
</dbReference>
<feature type="active site" description="Proton donor" evidence="5">
    <location>
        <position position="228"/>
    </location>
</feature>
<sequence length="350" mass="36056">MRDRSGMALRVEADRLYLLDQSRLPQEQRWLAIDDVDALVEAIHALRTRGAPMIAIAAALLVAVRAERGDDRDALAEAVARLRRARPTAVNLMHAMDALADALAAPDWRAAVIASAEALHDGDRALCDALAAHGAALIGAGERILTHCNTGGLATAGIGTALGVIRRAHEQDKGVSVWVDETRPLLQGARLTAWELGELGVPYLLITDSMAAGLMAAGRVDRVIVGADRIAANGDVANKIGTYGLAVLARHHGVPFAVAAPHTTLDPACATGTAIPIEQRAAAEVRGVTGAAGELCWAPADAPVDNPAFDVTPAALVDHWVLDTGVFDAAAVAAGALTHGGAGLPAAAPG</sequence>
<feature type="binding site" evidence="5">
    <location>
        <position position="187"/>
    </location>
    <ligand>
        <name>substrate</name>
    </ligand>
</feature>
<dbReference type="Gene3D" id="1.20.120.420">
    <property type="entry name" value="translation initiation factor eif-2b, domain 1"/>
    <property type="match status" value="1"/>
</dbReference>
<dbReference type="PANTHER" id="PTHR43475">
    <property type="entry name" value="METHYLTHIORIBOSE-1-PHOSPHATE ISOMERASE"/>
    <property type="match status" value="1"/>
</dbReference>
<feature type="binding site" evidence="5">
    <location>
        <begin position="238"/>
        <end position="239"/>
    </location>
    <ligand>
        <name>substrate</name>
    </ligand>
</feature>
<dbReference type="InterPro" id="IPR005251">
    <property type="entry name" value="IF-M1Pi"/>
</dbReference>
<protein>
    <recommendedName>
        <fullName evidence="5">Methylthioribose-1-phosphate isomerase</fullName>
        <shortName evidence="5">M1Pi</shortName>
        <shortName evidence="5">MTR-1-P isomerase</shortName>
        <ecNumber evidence="5">5.3.1.23</ecNumber>
    </recommendedName>
    <alternativeName>
        <fullName evidence="5">S-methyl-5-thioribose-1-phosphate isomerase</fullName>
    </alternativeName>
</protein>
<comment type="catalytic activity">
    <reaction evidence="3">
        <text>5-(methylsulfanyl)-alpha-D-ribose 1-phosphate = 5-(methylsulfanyl)-D-ribulose 1-phosphate</text>
        <dbReference type="Rhea" id="RHEA:19989"/>
        <dbReference type="ChEBI" id="CHEBI:58533"/>
        <dbReference type="ChEBI" id="CHEBI:58548"/>
        <dbReference type="EC" id="5.3.1.23"/>
    </reaction>
    <physiologicalReaction direction="left-to-right" evidence="3">
        <dbReference type="Rhea" id="RHEA:19990"/>
    </physiologicalReaction>
</comment>
<keyword evidence="5" id="KW-0028">Amino-acid biosynthesis</keyword>
<evidence type="ECO:0000256" key="1">
    <source>
        <dbReference type="ARBA" id="ARBA00023235"/>
    </source>
</evidence>
<dbReference type="SUPFAM" id="SSF100950">
    <property type="entry name" value="NagB/RpiA/CoA transferase-like"/>
    <property type="match status" value="1"/>
</dbReference>
<keyword evidence="1 5" id="KW-0413">Isomerase</keyword>
<proteinExistence type="inferred from homology"/>
<keyword evidence="5" id="KW-0486">Methionine biosynthesis</keyword>
<dbReference type="EMBL" id="AYKH01000044">
    <property type="protein sequence ID" value="ROO24024.1"/>
    <property type="molecule type" value="Genomic_DNA"/>
</dbReference>
<feature type="binding site" evidence="5">
    <location>
        <begin position="49"/>
        <end position="51"/>
    </location>
    <ligand>
        <name>substrate</name>
    </ligand>
</feature>
<dbReference type="InterPro" id="IPR000649">
    <property type="entry name" value="IF-2B-related"/>
</dbReference>
<dbReference type="InterPro" id="IPR027363">
    <property type="entry name" value="M1Pi_N"/>
</dbReference>
<accession>A0A423PEL4</accession>
<comment type="similarity">
    <text evidence="5">Belongs to the EIF-2B alpha/beta/delta subunits family. MtnA subfamily.</text>
</comment>
<reference evidence="6 7" key="1">
    <citation type="submission" date="2013-10" db="EMBL/GenBank/DDBJ databases">
        <title>Salinisphaera orenii MK-B5 Genome Sequencing.</title>
        <authorList>
            <person name="Lai Q."/>
            <person name="Li C."/>
            <person name="Shao Z."/>
        </authorList>
    </citation>
    <scope>NUCLEOTIDE SEQUENCE [LARGE SCALE GENOMIC DNA]</scope>
    <source>
        <strain evidence="6 7">MK-B5</strain>
    </source>
</reference>
<evidence type="ECO:0000256" key="3">
    <source>
        <dbReference type="ARBA" id="ARBA00051169"/>
    </source>
</evidence>
<dbReference type="FunFam" id="3.40.50.10470:FF:000006">
    <property type="entry name" value="Methylthioribose-1-phosphate isomerase"/>
    <property type="match status" value="1"/>
</dbReference>
<dbReference type="NCBIfam" id="NF004326">
    <property type="entry name" value="PRK05720.1"/>
    <property type="match status" value="1"/>
</dbReference>
<dbReference type="UniPathway" id="UPA00904">
    <property type="reaction ID" value="UER00874"/>
</dbReference>
<dbReference type="Proteomes" id="UP000283993">
    <property type="component" value="Unassembled WGS sequence"/>
</dbReference>
<keyword evidence="7" id="KW-1185">Reference proteome</keyword>
<evidence type="ECO:0000313" key="7">
    <source>
        <dbReference type="Proteomes" id="UP000283993"/>
    </source>
</evidence>
<evidence type="ECO:0000256" key="4">
    <source>
        <dbReference type="ARBA" id="ARBA00058145"/>
    </source>
</evidence>
<feature type="site" description="Transition state stabilizer" evidence="5">
    <location>
        <position position="148"/>
    </location>
</feature>
<evidence type="ECO:0000256" key="5">
    <source>
        <dbReference type="HAMAP-Rule" id="MF_01678"/>
    </source>
</evidence>
<evidence type="ECO:0000313" key="6">
    <source>
        <dbReference type="EMBL" id="ROO24024.1"/>
    </source>
</evidence>
<dbReference type="AlphaFoldDB" id="A0A423PEL4"/>
<dbReference type="InterPro" id="IPR037171">
    <property type="entry name" value="NagB/RpiA_transferase-like"/>
</dbReference>
<dbReference type="NCBIfam" id="TIGR00524">
    <property type="entry name" value="eIF-2B_rel"/>
    <property type="match status" value="1"/>
</dbReference>
<comment type="pathway">
    <text evidence="5">Amino-acid biosynthesis; L-methionine biosynthesis via salvage pathway; L-methionine from S-methyl-5-thio-alpha-D-ribose 1-phosphate: step 1/6.</text>
</comment>
<dbReference type="HAMAP" id="MF_01678">
    <property type="entry name" value="Salvage_MtnA"/>
    <property type="match status" value="1"/>
</dbReference>
<evidence type="ECO:0000256" key="2">
    <source>
        <dbReference type="ARBA" id="ARBA00050906"/>
    </source>
</evidence>
<dbReference type="Gene3D" id="3.40.50.10470">
    <property type="entry name" value="Translation initiation factor eif-2b, domain 2"/>
    <property type="match status" value="1"/>
</dbReference>
<dbReference type="Pfam" id="PF01008">
    <property type="entry name" value="IF-2B"/>
    <property type="match status" value="1"/>
</dbReference>
<name>A0A423PEL4_9GAMM</name>
<comment type="catalytic activity">
    <reaction evidence="2">
        <text>5-deoxy-alpha-D-ribose 1-phosphate = 5-deoxy-D-ribulose 1-phosphate</text>
        <dbReference type="Rhea" id="RHEA:61296"/>
        <dbReference type="ChEBI" id="CHEBI:58749"/>
        <dbReference type="ChEBI" id="CHEBI:144504"/>
    </reaction>
    <physiologicalReaction direction="left-to-right" evidence="2">
        <dbReference type="Rhea" id="RHEA:61297"/>
    </physiologicalReaction>
</comment>
<organism evidence="6 7">
    <name type="scientific">Salinisphaera orenii MK-B5</name>
    <dbReference type="NCBI Taxonomy" id="856730"/>
    <lineage>
        <taxon>Bacteria</taxon>
        <taxon>Pseudomonadati</taxon>
        <taxon>Pseudomonadota</taxon>
        <taxon>Gammaproteobacteria</taxon>
        <taxon>Salinisphaerales</taxon>
        <taxon>Salinisphaeraceae</taxon>
        <taxon>Salinisphaera</taxon>
    </lineage>
</organism>
<dbReference type="InterPro" id="IPR011559">
    <property type="entry name" value="Initiation_fac_2B_a/b/d"/>
</dbReference>
<gene>
    <name evidence="5" type="primary">mtnA</name>
    <name evidence="6" type="ORF">SAOR_16480</name>
</gene>